<protein>
    <submittedName>
        <fullName evidence="2">WG repeat-containing protein</fullName>
    </submittedName>
</protein>
<evidence type="ECO:0000256" key="1">
    <source>
        <dbReference type="SAM" id="SignalP"/>
    </source>
</evidence>
<dbReference type="PANTHER" id="PTHR37841">
    <property type="entry name" value="GLR2918 PROTEIN"/>
    <property type="match status" value="1"/>
</dbReference>
<gene>
    <name evidence="2" type="ORF">ACFQMJ_07030</name>
</gene>
<evidence type="ECO:0000313" key="3">
    <source>
        <dbReference type="Proteomes" id="UP001596378"/>
    </source>
</evidence>
<dbReference type="SUPFAM" id="SSF52833">
    <property type="entry name" value="Thioredoxin-like"/>
    <property type="match status" value="1"/>
</dbReference>
<evidence type="ECO:0000313" key="2">
    <source>
        <dbReference type="EMBL" id="MFC7148283.1"/>
    </source>
</evidence>
<dbReference type="SUPFAM" id="SSF69360">
    <property type="entry name" value="Cell wall binding repeat"/>
    <property type="match status" value="1"/>
</dbReference>
<dbReference type="Proteomes" id="UP001596378">
    <property type="component" value="Unassembled WGS sequence"/>
</dbReference>
<proteinExistence type="predicted"/>
<sequence length="392" mass="43789">MKKTCIPILCGLIISMLTAALPLATVKATSGAEYDYVDSFREGLARVWKGTKVGFMDESGKEAVPLKYDMAMWYSEGLAAVSENERWKYIDKNGKQVILLPKSYNFAFGFSEGMAIVRKGTQYGYIDRSGKEVVAAKYDRAEDFINGFARVNKGENYGYIDKSGKEAIPLKYSDVWDFSEGLALVRRAGKYGYVNEKGAEAIPLQFESAWPFRMGLAMVRKNGQWMYIDHNGKRVENETSALSYVAGKDFLRSLPLEKAVGNNTAYKDIENKANIVVFGRVICGNTLYYLPAADDFISKNKLQDKVNILFFDIDQPSSSVTNFVSKQDWKNISTFSGGNGIMFEVLDNLGITGEITLPAVVYVNPDGEIVNVTTDYQSKEKIAELITAFMKR</sequence>
<comment type="caution">
    <text evidence="2">The sequence shown here is derived from an EMBL/GenBank/DDBJ whole genome shotgun (WGS) entry which is preliminary data.</text>
</comment>
<keyword evidence="3" id="KW-1185">Reference proteome</keyword>
<dbReference type="EMBL" id="JBHTAI010000004">
    <property type="protein sequence ID" value="MFC7148283.1"/>
    <property type="molecule type" value="Genomic_DNA"/>
</dbReference>
<dbReference type="PANTHER" id="PTHR37841:SF1">
    <property type="entry name" value="DUF3298 DOMAIN-CONTAINING PROTEIN"/>
    <property type="match status" value="1"/>
</dbReference>
<reference evidence="3" key="1">
    <citation type="journal article" date="2019" name="Int. J. Syst. Evol. Microbiol.">
        <title>The Global Catalogue of Microorganisms (GCM) 10K type strain sequencing project: providing services to taxonomists for standard genome sequencing and annotation.</title>
        <authorList>
            <consortium name="The Broad Institute Genomics Platform"/>
            <consortium name="The Broad Institute Genome Sequencing Center for Infectious Disease"/>
            <person name="Wu L."/>
            <person name="Ma J."/>
        </authorList>
    </citation>
    <scope>NUCLEOTIDE SEQUENCE [LARGE SCALE GENOMIC DNA]</scope>
    <source>
        <strain evidence="3">KCTC 12907</strain>
    </source>
</reference>
<name>A0ABW2F575_9BACL</name>
<feature type="signal peptide" evidence="1">
    <location>
        <begin position="1"/>
        <end position="19"/>
    </location>
</feature>
<feature type="chain" id="PRO_5046714534" evidence="1">
    <location>
        <begin position="20"/>
        <end position="392"/>
    </location>
</feature>
<dbReference type="InterPro" id="IPR032774">
    <property type="entry name" value="WG_beta_rep"/>
</dbReference>
<dbReference type="Pfam" id="PF14903">
    <property type="entry name" value="WG_beta_rep"/>
    <property type="match status" value="4"/>
</dbReference>
<keyword evidence="1" id="KW-0732">Signal</keyword>
<dbReference type="InterPro" id="IPR036249">
    <property type="entry name" value="Thioredoxin-like_sf"/>
</dbReference>
<dbReference type="Gene3D" id="3.40.30.10">
    <property type="entry name" value="Glutaredoxin"/>
    <property type="match status" value="1"/>
</dbReference>
<dbReference type="RefSeq" id="WP_378045471.1">
    <property type="nucleotide sequence ID" value="NZ_JBHMDN010000007.1"/>
</dbReference>
<accession>A0ABW2F575</accession>
<organism evidence="2 3">
    <name type="scientific">Cohnella cellulosilytica</name>
    <dbReference type="NCBI Taxonomy" id="986710"/>
    <lineage>
        <taxon>Bacteria</taxon>
        <taxon>Bacillati</taxon>
        <taxon>Bacillota</taxon>
        <taxon>Bacilli</taxon>
        <taxon>Bacillales</taxon>
        <taxon>Paenibacillaceae</taxon>
        <taxon>Cohnella</taxon>
    </lineage>
</organism>